<comment type="subcellular location">
    <subcellularLocation>
        <location evidence="1">Cell membrane</location>
        <topology evidence="1">Multi-pass membrane protein</topology>
    </subcellularLocation>
</comment>
<keyword evidence="2" id="KW-1003">Cell membrane</keyword>
<dbReference type="PANTHER" id="PTHR30213">
    <property type="entry name" value="INNER MEMBRANE PROTEIN YHJD"/>
    <property type="match status" value="1"/>
</dbReference>
<keyword evidence="4 6" id="KW-1133">Transmembrane helix</keyword>
<dbReference type="Proteomes" id="UP000531840">
    <property type="component" value="Unassembled WGS sequence"/>
</dbReference>
<evidence type="ECO:0000313" key="8">
    <source>
        <dbReference type="Proteomes" id="UP000531840"/>
    </source>
</evidence>
<keyword evidence="5 6" id="KW-0472">Membrane</keyword>
<dbReference type="EMBL" id="JACBYF010000004">
    <property type="protein sequence ID" value="NYS47198.1"/>
    <property type="molecule type" value="Genomic_DNA"/>
</dbReference>
<name>A0ABX2SY76_9BACL</name>
<keyword evidence="8" id="KW-1185">Reference proteome</keyword>
<accession>A0ABX2SY76</accession>
<feature type="transmembrane region" description="Helical" evidence="6">
    <location>
        <begin position="139"/>
        <end position="167"/>
    </location>
</feature>
<organism evidence="7 8">
    <name type="scientific">Gemelliphila palaticanis</name>
    <dbReference type="NCBI Taxonomy" id="81950"/>
    <lineage>
        <taxon>Bacteria</taxon>
        <taxon>Bacillati</taxon>
        <taxon>Bacillota</taxon>
        <taxon>Bacilli</taxon>
        <taxon>Bacillales</taxon>
        <taxon>Gemellaceae</taxon>
        <taxon>Gemelliphila</taxon>
    </lineage>
</organism>
<dbReference type="PANTHER" id="PTHR30213:SF0">
    <property type="entry name" value="UPF0761 MEMBRANE PROTEIN YIHY"/>
    <property type="match status" value="1"/>
</dbReference>
<dbReference type="RefSeq" id="WP_179940807.1">
    <property type="nucleotide sequence ID" value="NZ_JACBYF010000004.1"/>
</dbReference>
<feature type="transmembrane region" description="Helical" evidence="6">
    <location>
        <begin position="44"/>
        <end position="66"/>
    </location>
</feature>
<feature type="transmembrane region" description="Helical" evidence="6">
    <location>
        <begin position="220"/>
        <end position="243"/>
    </location>
</feature>
<dbReference type="Pfam" id="PF03631">
    <property type="entry name" value="Virul_fac_BrkB"/>
    <property type="match status" value="1"/>
</dbReference>
<comment type="caution">
    <text evidence="7">The sequence shown here is derived from an EMBL/GenBank/DDBJ whole genome shotgun (WGS) entry which is preliminary data.</text>
</comment>
<reference evidence="7 8" key="1">
    <citation type="submission" date="2020-07" db="EMBL/GenBank/DDBJ databases">
        <title>MOT database genomes.</title>
        <authorList>
            <person name="Joseph S."/>
            <person name="Aduse-Opoku J."/>
            <person name="Hashim A."/>
            <person name="Wade W."/>
            <person name="Curtis M."/>
        </authorList>
    </citation>
    <scope>NUCLEOTIDE SEQUENCE [LARGE SCALE GENOMIC DNA]</scope>
    <source>
        <strain evidence="7 8">CIP 106318</strain>
    </source>
</reference>
<feature type="transmembrane region" description="Helical" evidence="6">
    <location>
        <begin position="105"/>
        <end position="127"/>
    </location>
</feature>
<protein>
    <submittedName>
        <fullName evidence="7">YihY/virulence factor BrkB family protein</fullName>
    </submittedName>
</protein>
<evidence type="ECO:0000256" key="1">
    <source>
        <dbReference type="ARBA" id="ARBA00004651"/>
    </source>
</evidence>
<proteinExistence type="predicted"/>
<dbReference type="PIRSF" id="PIRSF035875">
    <property type="entry name" value="RNase_BN"/>
    <property type="match status" value="1"/>
</dbReference>
<evidence type="ECO:0000256" key="2">
    <source>
        <dbReference type="ARBA" id="ARBA00022475"/>
    </source>
</evidence>
<gene>
    <name evidence="7" type="ORF">HZY85_03180</name>
</gene>
<feature type="transmembrane region" description="Helical" evidence="6">
    <location>
        <begin position="187"/>
        <end position="208"/>
    </location>
</feature>
<evidence type="ECO:0000256" key="3">
    <source>
        <dbReference type="ARBA" id="ARBA00022692"/>
    </source>
</evidence>
<dbReference type="NCBIfam" id="TIGR00765">
    <property type="entry name" value="yihY_not_rbn"/>
    <property type="match status" value="1"/>
</dbReference>
<evidence type="ECO:0000256" key="5">
    <source>
        <dbReference type="ARBA" id="ARBA00023136"/>
    </source>
</evidence>
<keyword evidence="3 6" id="KW-0812">Transmembrane</keyword>
<evidence type="ECO:0000256" key="4">
    <source>
        <dbReference type="ARBA" id="ARBA00022989"/>
    </source>
</evidence>
<evidence type="ECO:0000313" key="7">
    <source>
        <dbReference type="EMBL" id="NYS47198.1"/>
    </source>
</evidence>
<sequence>MLIPEKTYSFIGDKPRNKLTFKKFCKEIYYRIMYDEISFQAANLSYYFILSILPMLVVALALTPYFNIDQDYLLAKINSIAPGVLGDYIFGMISEVLNNRSNTILTFGIIFTLWSASNGIYGLMYAFNMAFRVREERIWIVVKFISIILTGIIMLAMFLMLVLLVFGKQITWLLFHKFNFDEGFYTMWNYVTYLLPLLFTFVIFIFLYTLATNLKLKIKIVAPGALFASVSWIVLSKLFGYYIDHFSNYIKTYGSIGAIMLFIMWLYLTGYVLILGAQINAIFYNYKVEHRKFEETHIYLKEEE</sequence>
<dbReference type="InterPro" id="IPR017039">
    <property type="entry name" value="Virul_fac_BrkB"/>
</dbReference>
<feature type="transmembrane region" description="Helical" evidence="6">
    <location>
        <begin position="255"/>
        <end position="283"/>
    </location>
</feature>
<evidence type="ECO:0000256" key="6">
    <source>
        <dbReference type="SAM" id="Phobius"/>
    </source>
</evidence>